<dbReference type="EMBL" id="JASBWV010000020">
    <property type="protein sequence ID" value="KAJ9120438.1"/>
    <property type="molecule type" value="Genomic_DNA"/>
</dbReference>
<evidence type="ECO:0000313" key="2">
    <source>
        <dbReference type="Proteomes" id="UP001234202"/>
    </source>
</evidence>
<sequence>MLRLAQLLFSKVKDSEELEWLLATTWNQGLDYINLSDIGQAKAWLEQAISFCSLLTNGEARLGQVSSTWALDFGGLAFVRHFRIIVLCVTDSTANPFHRPLAHMWAYKSYNDDAPDDDEPRFPPPHESKGEKSLFSWTSGLYNKVKKDPFGKITGMLSTRRRERTRPTRSRRSSFASSFFSARQSNNDDRLDKIIKLLELVVKDKVQTQDDQLRSSARSRTSSRGSRRSRIPDDLDDDYDDDDDNDITDDDDGEYRQSARPASSRRPRPKKSISLRDYSHGALEATTGAGVRAALQNWRAKSSDGKTPGLQDRLKTTLKAGAVAAGKMGLQQITCSSSKSRHHREHSDEESMESFEDKANPIIAQLPALEAMGKNRLDEMLKAAMKGSATRRPLKIQAPPSSAGYHEPGHSRFRKEMLHYAEESPGLDEETLLEGILPPFGRYDFDEDSSGLPDLLKRTRKKRGDAQDDKIGESYKANGKSRPLHFDPSASSSVQAFDWPDKEEISQTRSDIGQPSKCKGKMAVANDEAFARKPSKTRQTSSSQGAKSRDMGEDPDMLLQQLMRISGKDGLKDLSEDDLRHLAKVTSPESSKTRQKSSGPRSHFTDDGKDPEKLLRQLMQLSGREEQKDFAEDDLRRLSKASLGHVPSPLDARTRRGESSSRRREDISRELDIRPTSQMPEEGFGIAWPTTPSHEPNDNETLPEYESPTAEAFRLNQRVDPRPESLMQPLSTIRDCEGSPASIIDRRDEVYFNESWQLCIHALQEYQGERLHPSTEQVILRIVGSWFMKQLPPLERANNLFAFADDDDMFGFLEELVKMSSLLGYPVLQRNRWDSDVYEHLQQEAESLQRCFLGVASVAVVKYLRHSSSDLTRDMPRILDTCYDMLKATPNDPSQVLAIIPKIRAQSRDTRCQDERKALEADGLLDILYELATEFLAGDASVSGLPDVSSSMDATSEIPSRPRSFLDPQQRLKPIPVSTTQEVSGVRNMPKTLPISSSFAPAEDRRGMATDFFDAPTPGPEGFPPSILKDLEYKQEDTSQAYLQKGENMSYASKEKKPEKNCTAPGHKDHLIRPRDQQMGASLLMAERPKQTKVEDNAQMPQELAQIEAEGRNSSSSSDEDYPSGLDATSILPSILRKKLEGKKRSAPKLSTTSKLGMLDTLPEEGSLQEVGETDTRKLRRTTTKTRAASTIRSPSKIRAVQSIAKRVPGSYFPPAGDPVKAAERGETSKTQLRLRPGPETRKPSVYTPVTASPLRASISVVSSEASSRTSTGEELQLQRPTATISSPTGVLFSNPFSGDNTATLDIDTASTSVAATDVPVDTAPTKVNIEPAMTSPKASLVEAIQDYADDEMVFLAPMASPTLSQDAEVLAEDTENLEGEVTDVSDTSDSASIGSNEVLTSEDIRAGVLGEHDMEDLIDRGPAPLTEAEKDLAAREPEALVPGPRGVVSSQDVRNHSVSFNDFSRAYTGAVPRVEVTPGAIQNTQGEIIPIDDEDIHLEAGETLIDGTGRVWNSKGLIEPGRDDQGQTILYEVDIAQIKRANNGVMPAMMPWDDDEWMDDEPVTPSYDPDDESVSAYTPASSMASSGMATPMGRIGRRRESDRRRTSDGEITAVDRQLEMSPGLGNSIYDEDDEPLDDMDMLEEEDRINAEEEADMIRASVNEQKKMGLI</sequence>
<protein>
    <submittedName>
        <fullName evidence="1">Uncharacterized protein</fullName>
    </submittedName>
</protein>
<organism evidence="1 2">
    <name type="scientific">Naganishia onofrii</name>
    <dbReference type="NCBI Taxonomy" id="1851511"/>
    <lineage>
        <taxon>Eukaryota</taxon>
        <taxon>Fungi</taxon>
        <taxon>Dikarya</taxon>
        <taxon>Basidiomycota</taxon>
        <taxon>Agaricomycotina</taxon>
        <taxon>Tremellomycetes</taxon>
        <taxon>Filobasidiales</taxon>
        <taxon>Filobasidiaceae</taxon>
        <taxon>Naganishia</taxon>
    </lineage>
</organism>
<accession>A0ACC2X9Z0</accession>
<proteinExistence type="predicted"/>
<evidence type="ECO:0000313" key="1">
    <source>
        <dbReference type="EMBL" id="KAJ9120438.1"/>
    </source>
</evidence>
<reference evidence="1" key="1">
    <citation type="submission" date="2023-04" db="EMBL/GenBank/DDBJ databases">
        <title>Draft Genome sequencing of Naganishia species isolated from polar environments using Oxford Nanopore Technology.</title>
        <authorList>
            <person name="Leo P."/>
            <person name="Venkateswaran K."/>
        </authorList>
    </citation>
    <scope>NUCLEOTIDE SEQUENCE</scope>
    <source>
        <strain evidence="1">DBVPG 5303</strain>
    </source>
</reference>
<gene>
    <name evidence="1" type="ORF">QFC24_005110</name>
</gene>
<comment type="caution">
    <text evidence="1">The sequence shown here is derived from an EMBL/GenBank/DDBJ whole genome shotgun (WGS) entry which is preliminary data.</text>
</comment>
<name>A0ACC2X9Z0_9TREE</name>
<dbReference type="Proteomes" id="UP001234202">
    <property type="component" value="Unassembled WGS sequence"/>
</dbReference>
<keyword evidence="2" id="KW-1185">Reference proteome</keyword>